<reference evidence="4 5" key="1">
    <citation type="submission" date="2021-02" db="EMBL/GenBank/DDBJ databases">
        <title>De Novo genome assembly of isolated myxobacteria.</title>
        <authorList>
            <person name="Stevens D.C."/>
        </authorList>
    </citation>
    <scope>NUCLEOTIDE SEQUENCE [LARGE SCALE GENOMIC DNA]</scope>
    <source>
        <strain evidence="5">SCPEA02</strain>
    </source>
</reference>
<dbReference type="Gene3D" id="2.60.40.10">
    <property type="entry name" value="Immunoglobulins"/>
    <property type="match status" value="2"/>
</dbReference>
<dbReference type="InterPro" id="IPR013783">
    <property type="entry name" value="Ig-like_fold"/>
</dbReference>
<protein>
    <submittedName>
        <fullName evidence="4">PKD domain-containing protein</fullName>
    </submittedName>
</protein>
<gene>
    <name evidence="4" type="ORF">JY651_06955</name>
</gene>
<proteinExistence type="predicted"/>
<feature type="domain" description="Ig-like" evidence="3">
    <location>
        <begin position="128"/>
        <end position="212"/>
    </location>
</feature>
<evidence type="ECO:0000259" key="2">
    <source>
        <dbReference type="PROSITE" id="PS50093"/>
    </source>
</evidence>
<dbReference type="EMBL" id="CP071090">
    <property type="protein sequence ID" value="QSQ24682.1"/>
    <property type="molecule type" value="Genomic_DNA"/>
</dbReference>
<dbReference type="RefSeq" id="WP_206726243.1">
    <property type="nucleotide sequence ID" value="NZ_CP071090.1"/>
</dbReference>
<feature type="domain" description="PKD" evidence="2">
    <location>
        <begin position="268"/>
        <end position="317"/>
    </location>
</feature>
<name>A0ABX7P2A3_9BACT</name>
<organism evidence="4 5">
    <name type="scientific">Pyxidicoccus parkwayensis</name>
    <dbReference type="NCBI Taxonomy" id="2813578"/>
    <lineage>
        <taxon>Bacteria</taxon>
        <taxon>Pseudomonadati</taxon>
        <taxon>Myxococcota</taxon>
        <taxon>Myxococcia</taxon>
        <taxon>Myxococcales</taxon>
        <taxon>Cystobacterineae</taxon>
        <taxon>Myxococcaceae</taxon>
        <taxon>Pyxidicoccus</taxon>
    </lineage>
</organism>
<dbReference type="CDD" id="cd00146">
    <property type="entry name" value="PKD"/>
    <property type="match status" value="1"/>
</dbReference>
<feature type="chain" id="PRO_5045265785" evidence="1">
    <location>
        <begin position="21"/>
        <end position="926"/>
    </location>
</feature>
<dbReference type="Pfam" id="PF00801">
    <property type="entry name" value="PKD"/>
    <property type="match status" value="1"/>
</dbReference>
<dbReference type="InterPro" id="IPR007110">
    <property type="entry name" value="Ig-like_dom"/>
</dbReference>
<dbReference type="InterPro" id="IPR000601">
    <property type="entry name" value="PKD_dom"/>
</dbReference>
<dbReference type="InterPro" id="IPR035986">
    <property type="entry name" value="PKD_dom_sf"/>
</dbReference>
<evidence type="ECO:0000313" key="5">
    <source>
        <dbReference type="Proteomes" id="UP000662747"/>
    </source>
</evidence>
<dbReference type="SUPFAM" id="SSF49299">
    <property type="entry name" value="PKD domain"/>
    <property type="match status" value="2"/>
</dbReference>
<dbReference type="Gene3D" id="2.130.10.10">
    <property type="entry name" value="YVTN repeat-like/Quinoprotein amine dehydrogenase"/>
    <property type="match status" value="1"/>
</dbReference>
<dbReference type="InterPro" id="IPR015943">
    <property type="entry name" value="WD40/YVTN_repeat-like_dom_sf"/>
</dbReference>
<evidence type="ECO:0000313" key="4">
    <source>
        <dbReference type="EMBL" id="QSQ24682.1"/>
    </source>
</evidence>
<dbReference type="SMART" id="SM00089">
    <property type="entry name" value="PKD"/>
    <property type="match status" value="3"/>
</dbReference>
<dbReference type="PROSITE" id="PS50093">
    <property type="entry name" value="PKD"/>
    <property type="match status" value="1"/>
</dbReference>
<dbReference type="Proteomes" id="UP000662747">
    <property type="component" value="Chromosome"/>
</dbReference>
<dbReference type="InterPro" id="IPR022409">
    <property type="entry name" value="PKD/Chitinase_dom"/>
</dbReference>
<keyword evidence="1" id="KW-0732">Signal</keyword>
<sequence length="926" mass="95366">MKPLLRARLAVVLVAAGLWACDTTPGPLRPPPNTAPVLRILRPDAASALRVGQPVEFEATVEDAEDGDSLGDRVLWVSSREGQLARGRFATTTFREEGQATLTATVVDSGGQVTSASLPLNVLGPGAPVATVMRPTAGSAFNLGEPLDLECQAVTVGGERLTGGAVQWTSALTGPLPSGETAHTSLRVAGEDTLTCTATDPATGASTTATVRVTVRATRAPSVLITRPEQEEVYVKTGEPVPFASTLLFRATAQDFNADSGAGNLDGAIRWVLEPGGVELGTGPSVEHTFTEPGEYTVTARVVDGLGNTATDGVRIQLVTNLPPWCEIEIPLGGARLLRGAASTLHGHCMDPETGAALPPVWATSAASTPLGTGETVEAVLTVAGAQTLSACAVDPEDATLRGCAERPVRVIDNSAPTGCAIQAPRPATTAYAGRELALTGSATDAEDPQGDLRFEWTSSRDGLLGRGASVTTNRLTAPGEHVLTLTVRDPWGLACTASVTVTVNGAPEVRVATLLQGSTNCLEAPCREGQAIVATGALKGVDSPGSLTRVAWLDSLGNDMEVGASASPVATLTAPGVGRHTLVLLAETGNGAVGRAAASFTVLSAEHPRLLDVVSRPDEPAVALARLGDSLRFVNGEAASVFSMQPSVGTLSVGAPARALDSLRTSDGDVLFVGTDGGGVHRCVEGTCTRFMGGPLSAGADRVTAVAAMEAPDLLVLGTPRGLVLTRASNPSLGGRAGTIVGQRLLEGREVRQVAVSPLSTRTHVKIWAATSAGLAELTVQADDDDFEPALAEVTVALHVPPEVPDTDVLSVAVGPERQVFAGTRRGFSALGRPGPALRAAPWSLEDEQVSALLFERRTTGSGTRDVLWAGTKAGLVRYDVASDIVTRFGTNEGLPSPDVRALLMTPDGVRYIATPKGVARYAAP</sequence>
<feature type="signal peptide" evidence="1">
    <location>
        <begin position="1"/>
        <end position="20"/>
    </location>
</feature>
<evidence type="ECO:0000259" key="3">
    <source>
        <dbReference type="PROSITE" id="PS50835"/>
    </source>
</evidence>
<keyword evidence="5" id="KW-1185">Reference proteome</keyword>
<accession>A0ABX7P2A3</accession>
<evidence type="ECO:0000256" key="1">
    <source>
        <dbReference type="SAM" id="SignalP"/>
    </source>
</evidence>
<dbReference type="PROSITE" id="PS50835">
    <property type="entry name" value="IG_LIKE"/>
    <property type="match status" value="1"/>
</dbReference>